<gene>
    <name evidence="1" type="primary">MNR2_1</name>
    <name evidence="1" type="ORF">DSO57_1006420</name>
</gene>
<protein>
    <submittedName>
        <fullName evidence="1">CorA metal ion transporter</fullName>
    </submittedName>
</protein>
<evidence type="ECO:0000313" key="2">
    <source>
        <dbReference type="Proteomes" id="UP001165960"/>
    </source>
</evidence>
<name>A0ACC2UHD3_9FUNG</name>
<reference evidence="1" key="1">
    <citation type="submission" date="2022-04" db="EMBL/GenBank/DDBJ databases">
        <title>Genome of the entomopathogenic fungus Entomophthora muscae.</title>
        <authorList>
            <person name="Elya C."/>
            <person name="Lovett B.R."/>
            <person name="Lee E."/>
            <person name="Macias A.M."/>
            <person name="Hajek A.E."/>
            <person name="De Bivort B.L."/>
            <person name="Kasson M.T."/>
            <person name="De Fine Licht H.H."/>
            <person name="Stajich J.E."/>
        </authorList>
    </citation>
    <scope>NUCLEOTIDE SEQUENCE</scope>
    <source>
        <strain evidence="1">Berkeley</strain>
    </source>
</reference>
<keyword evidence="2" id="KW-1185">Reference proteome</keyword>
<proteinExistence type="predicted"/>
<sequence>MDESSANKEVQGYIGSGRPEDDVCFPLDQEKSGIDLYFLEEFLKQNENTLPSHNDVYIKKPYESNELAEDGSQVMFYSKNTGAIYARTFSELTKLRGFLDALYSRKFWLDVTAANEAEMKALSRIFRIHPLTVEDILHGEVQEKCEVFRHYYFLSFRTYEQNADSFSYLDPSSIYNVVFKESIISFHSKPLCHITSVLNRIQQLKDFIIFTADWINYAIIDDITDSFAPMMQHIEFEVDAIDDLVLILKESELSDMLRRIGFARRKVTVLLRLLTSKPDVLKALALRCEDRLKVTKGPDIKLYLGDIQDHLITMVQNSLHYEKVLARAHSNYLAQISIELTKVSNRTNDAIAKLTTITSVFLPMSVITGLWGMNVYVPGQSSTYPDNHFWFFGLCTGMIFAGLITLLFVRDKGLFS</sequence>
<dbReference type="EMBL" id="QTSX02000728">
    <property type="protein sequence ID" value="KAJ9086219.1"/>
    <property type="molecule type" value="Genomic_DNA"/>
</dbReference>
<comment type="caution">
    <text evidence="1">The sequence shown here is derived from an EMBL/GenBank/DDBJ whole genome shotgun (WGS) entry which is preliminary data.</text>
</comment>
<organism evidence="1 2">
    <name type="scientific">Entomophthora muscae</name>
    <dbReference type="NCBI Taxonomy" id="34485"/>
    <lineage>
        <taxon>Eukaryota</taxon>
        <taxon>Fungi</taxon>
        <taxon>Fungi incertae sedis</taxon>
        <taxon>Zoopagomycota</taxon>
        <taxon>Entomophthoromycotina</taxon>
        <taxon>Entomophthoromycetes</taxon>
        <taxon>Entomophthorales</taxon>
        <taxon>Entomophthoraceae</taxon>
        <taxon>Entomophthora</taxon>
    </lineage>
</organism>
<accession>A0ACC2UHD3</accession>
<evidence type="ECO:0000313" key="1">
    <source>
        <dbReference type="EMBL" id="KAJ9086219.1"/>
    </source>
</evidence>
<dbReference type="Proteomes" id="UP001165960">
    <property type="component" value="Unassembled WGS sequence"/>
</dbReference>